<dbReference type="RefSeq" id="WP_345730491.1">
    <property type="nucleotide sequence ID" value="NZ_BAAAYN010000031.1"/>
</dbReference>
<feature type="region of interest" description="Disordered" evidence="1">
    <location>
        <begin position="34"/>
        <end position="54"/>
    </location>
</feature>
<gene>
    <name evidence="3" type="ORF">GCM10020369_48520</name>
</gene>
<accession>A0ABP6T317</accession>
<dbReference type="Gene3D" id="3.90.25.10">
    <property type="entry name" value="UDP-galactose 4-epimerase, domain 1"/>
    <property type="match status" value="1"/>
</dbReference>
<dbReference type="InterPro" id="IPR008030">
    <property type="entry name" value="NmrA-like"/>
</dbReference>
<evidence type="ECO:0000259" key="2">
    <source>
        <dbReference type="Pfam" id="PF05368"/>
    </source>
</evidence>
<feature type="domain" description="NmrA-like" evidence="2">
    <location>
        <begin position="2"/>
        <end position="241"/>
    </location>
</feature>
<dbReference type="SUPFAM" id="SSF51735">
    <property type="entry name" value="NAD(P)-binding Rossmann-fold domains"/>
    <property type="match status" value="1"/>
</dbReference>
<evidence type="ECO:0000256" key="1">
    <source>
        <dbReference type="SAM" id="MobiDB-lite"/>
    </source>
</evidence>
<dbReference type="Gene3D" id="3.40.50.720">
    <property type="entry name" value="NAD(P)-binding Rossmann-like Domain"/>
    <property type="match status" value="1"/>
</dbReference>
<dbReference type="Proteomes" id="UP001501676">
    <property type="component" value="Unassembled WGS sequence"/>
</dbReference>
<protein>
    <submittedName>
        <fullName evidence="3">SDR family oxidoreductase</fullName>
    </submittedName>
</protein>
<dbReference type="InterPro" id="IPR036291">
    <property type="entry name" value="NAD(P)-bd_dom_sf"/>
</dbReference>
<evidence type="ECO:0000313" key="3">
    <source>
        <dbReference type="EMBL" id="GAA3391264.1"/>
    </source>
</evidence>
<evidence type="ECO:0000313" key="4">
    <source>
        <dbReference type="Proteomes" id="UP001501676"/>
    </source>
</evidence>
<sequence length="304" mass="31769">MNEEIAVTGATGQIGRRIATRLVEAGAAPRLLVRGTSRTPSLSPPALPPEIGRGSSLPGAVPVSIGTGYADALAVRGALDGVGTLFLVSGRESADRVSEHRAVVDAAVAAGVRRIVYLSFLGAAPDCTFTFGRDHWHTEQHIRGTGLAFTFLRDSFYASMLPALVGADGALRGPGGDGRVSAVAPDDVADVAAAVLRDPADHDGQTYDVTGPAAITLQEAADELSRRVGRPIRYQPETLEEAYASRAVYGAPEFEVAGWVTSYQAIADGSLSAVSDTVSRVAGHPARSFAEYLDADPDSYSHLR</sequence>
<dbReference type="PANTHER" id="PTHR43162:SF1">
    <property type="entry name" value="PRESTALK A DIFFERENTIATION PROTEIN A"/>
    <property type="match status" value="1"/>
</dbReference>
<dbReference type="InterPro" id="IPR051604">
    <property type="entry name" value="Ergot_Alk_Oxidoreductase"/>
</dbReference>
<dbReference type="Pfam" id="PF05368">
    <property type="entry name" value="NmrA"/>
    <property type="match status" value="1"/>
</dbReference>
<dbReference type="PANTHER" id="PTHR43162">
    <property type="match status" value="1"/>
</dbReference>
<keyword evidence="4" id="KW-1185">Reference proteome</keyword>
<comment type="caution">
    <text evidence="3">The sequence shown here is derived from an EMBL/GenBank/DDBJ whole genome shotgun (WGS) entry which is preliminary data.</text>
</comment>
<dbReference type="EMBL" id="BAAAYN010000031">
    <property type="protein sequence ID" value="GAA3391264.1"/>
    <property type="molecule type" value="Genomic_DNA"/>
</dbReference>
<proteinExistence type="predicted"/>
<reference evidence="4" key="1">
    <citation type="journal article" date="2019" name="Int. J. Syst. Evol. Microbiol.">
        <title>The Global Catalogue of Microorganisms (GCM) 10K type strain sequencing project: providing services to taxonomists for standard genome sequencing and annotation.</title>
        <authorList>
            <consortium name="The Broad Institute Genomics Platform"/>
            <consortium name="The Broad Institute Genome Sequencing Center for Infectious Disease"/>
            <person name="Wu L."/>
            <person name="Ma J."/>
        </authorList>
    </citation>
    <scope>NUCLEOTIDE SEQUENCE [LARGE SCALE GENOMIC DNA]</scope>
    <source>
        <strain evidence="4">JCM 9458</strain>
    </source>
</reference>
<organism evidence="3 4">
    <name type="scientific">Cryptosporangium minutisporangium</name>
    <dbReference type="NCBI Taxonomy" id="113569"/>
    <lineage>
        <taxon>Bacteria</taxon>
        <taxon>Bacillati</taxon>
        <taxon>Actinomycetota</taxon>
        <taxon>Actinomycetes</taxon>
        <taxon>Cryptosporangiales</taxon>
        <taxon>Cryptosporangiaceae</taxon>
        <taxon>Cryptosporangium</taxon>
    </lineage>
</organism>
<name>A0ABP6T317_9ACTN</name>